<dbReference type="InterPro" id="IPR023485">
    <property type="entry name" value="Ptyr_pPase"/>
</dbReference>
<evidence type="ECO:0000256" key="2">
    <source>
        <dbReference type="ARBA" id="ARBA00013064"/>
    </source>
</evidence>
<evidence type="ECO:0000256" key="1">
    <source>
        <dbReference type="ARBA" id="ARBA00011063"/>
    </source>
</evidence>
<dbReference type="InterPro" id="IPR017867">
    <property type="entry name" value="Tyr_phospatase_low_mol_wt"/>
</dbReference>
<protein>
    <recommendedName>
        <fullName evidence="2">protein-tyrosine-phosphatase</fullName>
        <ecNumber evidence="2">3.1.3.48</ecNumber>
    </recommendedName>
</protein>
<name>A0A1M4ZN12_9BACT</name>
<evidence type="ECO:0000313" key="7">
    <source>
        <dbReference type="EMBL" id="SHF19490.1"/>
    </source>
</evidence>
<evidence type="ECO:0000313" key="8">
    <source>
        <dbReference type="Proteomes" id="UP000184041"/>
    </source>
</evidence>
<dbReference type="GO" id="GO:0004725">
    <property type="term" value="F:protein tyrosine phosphatase activity"/>
    <property type="evidence" value="ECO:0007669"/>
    <property type="project" value="UniProtKB-EC"/>
</dbReference>
<evidence type="ECO:0000256" key="5">
    <source>
        <dbReference type="PIRSR" id="PIRSR617867-1"/>
    </source>
</evidence>
<dbReference type="PANTHER" id="PTHR11717:SF7">
    <property type="entry name" value="LOW MOLECULAR WEIGHT PHOSPHOTYROSINE PROTEIN PHOSPHATASE"/>
    <property type="match status" value="1"/>
</dbReference>
<evidence type="ECO:0000259" key="6">
    <source>
        <dbReference type="SMART" id="SM00226"/>
    </source>
</evidence>
<sequence length="173" mass="19482">MDLSIKKTITEEQSYKICFVCLGNICRSPTAEGVFQHLVEEEGLANFFEIDSAGTSAYHEGESANSNSQRTANKHGVTLHSKARRLRSSDLDHYDLILAMDDNNYANILRLASERHEDNIGRMRDFDPRPGNGQVPDPYAGGIDGFEKVFEIVKRSCRELLNELKPHIRPSQS</sequence>
<dbReference type="SUPFAM" id="SSF52788">
    <property type="entry name" value="Phosphotyrosine protein phosphatases I"/>
    <property type="match status" value="1"/>
</dbReference>
<accession>A0A1M4ZN12</accession>
<evidence type="ECO:0000256" key="3">
    <source>
        <dbReference type="ARBA" id="ARBA00022801"/>
    </source>
</evidence>
<dbReference type="AlphaFoldDB" id="A0A1M4ZN12"/>
<dbReference type="Pfam" id="PF01451">
    <property type="entry name" value="LMWPc"/>
    <property type="match status" value="1"/>
</dbReference>
<evidence type="ECO:0000256" key="4">
    <source>
        <dbReference type="ARBA" id="ARBA00022912"/>
    </source>
</evidence>
<organism evidence="7 8">
    <name type="scientific">Fodinibius roseus</name>
    <dbReference type="NCBI Taxonomy" id="1194090"/>
    <lineage>
        <taxon>Bacteria</taxon>
        <taxon>Pseudomonadati</taxon>
        <taxon>Balneolota</taxon>
        <taxon>Balneolia</taxon>
        <taxon>Balneolales</taxon>
        <taxon>Balneolaceae</taxon>
        <taxon>Fodinibius</taxon>
    </lineage>
</organism>
<dbReference type="Gene3D" id="3.40.50.2300">
    <property type="match status" value="1"/>
</dbReference>
<dbReference type="PRINTS" id="PR00719">
    <property type="entry name" value="LMWPTPASE"/>
</dbReference>
<dbReference type="CDD" id="cd16343">
    <property type="entry name" value="LMWPTP"/>
    <property type="match status" value="1"/>
</dbReference>
<feature type="domain" description="Phosphotyrosine protein phosphatase I" evidence="6">
    <location>
        <begin position="15"/>
        <end position="163"/>
    </location>
</feature>
<dbReference type="SMART" id="SM00226">
    <property type="entry name" value="LMWPc"/>
    <property type="match status" value="1"/>
</dbReference>
<dbReference type="RefSeq" id="WP_073061475.1">
    <property type="nucleotide sequence ID" value="NZ_FQUS01000006.1"/>
</dbReference>
<keyword evidence="3" id="KW-0378">Hydrolase</keyword>
<keyword evidence="4" id="KW-0904">Protein phosphatase</keyword>
<feature type="active site" description="Nucleophile" evidence="5">
    <location>
        <position position="21"/>
    </location>
</feature>
<gene>
    <name evidence="7" type="ORF">SAMN05443144_10684</name>
</gene>
<reference evidence="7 8" key="1">
    <citation type="submission" date="2016-11" db="EMBL/GenBank/DDBJ databases">
        <authorList>
            <person name="Jaros S."/>
            <person name="Januszkiewicz K."/>
            <person name="Wedrychowicz H."/>
        </authorList>
    </citation>
    <scope>NUCLEOTIDE SEQUENCE [LARGE SCALE GENOMIC DNA]</scope>
    <source>
        <strain evidence="7 8">DSM 21986</strain>
    </source>
</reference>
<dbReference type="PANTHER" id="PTHR11717">
    <property type="entry name" value="LOW MOLECULAR WEIGHT PROTEIN TYROSINE PHOSPHATASE"/>
    <property type="match status" value="1"/>
</dbReference>
<dbReference type="EC" id="3.1.3.48" evidence="2"/>
<feature type="active site" evidence="5">
    <location>
        <position position="27"/>
    </location>
</feature>
<dbReference type="OrthoDB" id="9784339at2"/>
<keyword evidence="8" id="KW-1185">Reference proteome</keyword>
<dbReference type="EMBL" id="FQUS01000006">
    <property type="protein sequence ID" value="SHF19490.1"/>
    <property type="molecule type" value="Genomic_DNA"/>
</dbReference>
<dbReference type="Proteomes" id="UP000184041">
    <property type="component" value="Unassembled WGS sequence"/>
</dbReference>
<dbReference type="InterPro" id="IPR050438">
    <property type="entry name" value="LMW_PTPase"/>
</dbReference>
<dbReference type="STRING" id="1194090.SAMN05443144_10684"/>
<feature type="active site" description="Proton donor" evidence="5">
    <location>
        <position position="137"/>
    </location>
</feature>
<dbReference type="InterPro" id="IPR036196">
    <property type="entry name" value="Ptyr_pPase_sf"/>
</dbReference>
<comment type="similarity">
    <text evidence="1">Belongs to the low molecular weight phosphotyrosine protein phosphatase family.</text>
</comment>
<proteinExistence type="inferred from homology"/>